<dbReference type="PANTHER" id="PTHR36587:SF2">
    <property type="entry name" value="EXPRESSION SITE-ASSOCIATED GENE 3 (ESAG3)-LIKE PROTEIN"/>
    <property type="match status" value="1"/>
</dbReference>
<dbReference type="CDD" id="cd22997">
    <property type="entry name" value="GT_LH"/>
    <property type="match status" value="1"/>
</dbReference>
<protein>
    <submittedName>
        <fullName evidence="3">Uncharacterized protein</fullName>
    </submittedName>
</protein>
<feature type="region of interest" description="Disordered" evidence="1">
    <location>
        <begin position="340"/>
        <end position="372"/>
    </location>
</feature>
<dbReference type="Proteomes" id="UP001239445">
    <property type="component" value="Unassembled WGS sequence"/>
</dbReference>
<feature type="region of interest" description="Disordered" evidence="1">
    <location>
        <begin position="885"/>
        <end position="921"/>
    </location>
</feature>
<keyword evidence="4" id="KW-1185">Reference proteome</keyword>
<dbReference type="Gene3D" id="6.10.250.2790">
    <property type="match status" value="1"/>
</dbReference>
<accession>A0AAJ0FHS1</accession>
<evidence type="ECO:0000313" key="3">
    <source>
        <dbReference type="EMBL" id="KAK1761370.1"/>
    </source>
</evidence>
<evidence type="ECO:0000256" key="1">
    <source>
        <dbReference type="SAM" id="MobiDB-lite"/>
    </source>
</evidence>
<feature type="compositionally biased region" description="Basic and acidic residues" evidence="1">
    <location>
        <begin position="340"/>
        <end position="366"/>
    </location>
</feature>
<keyword evidence="2" id="KW-0812">Transmembrane</keyword>
<sequence length="921" mass="100720">MAWDSKSARRRQNSTASRSSQGLGIHARQQSRQVVQPKSAHVSDPFLLDFLSPSFDAAAYLNSTLPSLQTSSSPSASTSASTKTPMLLADLSMHAQSSLSQLNAHTTRLTNTLTQLTDDILRSGSRLAYEVELLRGETLGLSEALTEGLQDDIAKFVPGGIQETTAEAPVSTAHQRRLSVVASSVPAVTADAAVAAAAAGVSKTAVAPEEPSYISQLRTLTLVRSRLDSVIKTFGDAMEFVFPPSEVSVSSSFLSVSAPDAGGDNHSTEEKGQQVLKTLRDEIAALLKGPDPIKGIEEAARRIEELKDLSVVWKGTAEEKGRAKFIESLARMVEERHRDLLREVEPSSRKDGARPEADNSSRKGGSEADAQAESRSGYGGYVRKATLSFVVLVLSFCFLLVLIRANVTSHHLSAVSHWAKLSTLSAWEKSAALELSDLGVPINKTWLRPKFHVLVDGRAGDASLCRTLLSAAALGYPPPILVGRRDQDVSLDLAELWKSALAMMEGSRSHIGQEDLVLWLGRASWLQLPAEILVRRYLQHKDAIDERLRREYGAGIQQRLLFAAAKDASGAGLNDTEKGILPGSTLPRNLYGSTMEESLVETRFLRPRFIVPQVFMGQAKDVTRFWAAGLEAMASLPDGADETSIGTRLFVNQERNRRALISGDEPLWPGYLSQLLLTKAALNQNQTVNQTNPIDLGIQLDYESRLFQPVDSTTTSDIHMLTFDRPILARHPPSSRSGRAASHDNDQPLRLPPELHPNYSALTTQQHPGVEERGVTWSQIPLLTNIAVPGSSIPAVLTLSRPEGNNTEEFINNWWARMWFIPHARTLLDKYIRPDRKALAEDVARDGGGSWWDMRGGRGGVWDDFGGWTPWRSVCSPDFDGILFGEESRKGEDDGMVEPVRSEGTQEAAGLQDTDEKLRGN</sequence>
<feature type="compositionally biased region" description="Polar residues" evidence="1">
    <location>
        <begin position="13"/>
        <end position="36"/>
    </location>
</feature>
<proteinExistence type="predicted"/>
<evidence type="ECO:0000313" key="4">
    <source>
        <dbReference type="Proteomes" id="UP001239445"/>
    </source>
</evidence>
<keyword evidence="2" id="KW-1133">Transmembrane helix</keyword>
<keyword evidence="2" id="KW-0472">Membrane</keyword>
<organism evidence="3 4">
    <name type="scientific">Echria macrotheca</name>
    <dbReference type="NCBI Taxonomy" id="438768"/>
    <lineage>
        <taxon>Eukaryota</taxon>
        <taxon>Fungi</taxon>
        <taxon>Dikarya</taxon>
        <taxon>Ascomycota</taxon>
        <taxon>Pezizomycotina</taxon>
        <taxon>Sordariomycetes</taxon>
        <taxon>Sordariomycetidae</taxon>
        <taxon>Sordariales</taxon>
        <taxon>Schizotheciaceae</taxon>
        <taxon>Echria</taxon>
    </lineage>
</organism>
<dbReference type="PANTHER" id="PTHR36587">
    <property type="entry name" value="EXPRESSION SITE-ASSOCIATED GENE 3 (ESAG3)-LIKE PROTEIN"/>
    <property type="match status" value="1"/>
</dbReference>
<feature type="region of interest" description="Disordered" evidence="1">
    <location>
        <begin position="1"/>
        <end position="38"/>
    </location>
</feature>
<feature type="transmembrane region" description="Helical" evidence="2">
    <location>
        <begin position="385"/>
        <end position="403"/>
    </location>
</feature>
<comment type="caution">
    <text evidence="3">The sequence shown here is derived from an EMBL/GenBank/DDBJ whole genome shotgun (WGS) entry which is preliminary data.</text>
</comment>
<reference evidence="3" key="1">
    <citation type="submission" date="2023-06" db="EMBL/GenBank/DDBJ databases">
        <title>Genome-scale phylogeny and comparative genomics of the fungal order Sordariales.</title>
        <authorList>
            <consortium name="Lawrence Berkeley National Laboratory"/>
            <person name="Hensen N."/>
            <person name="Bonometti L."/>
            <person name="Westerberg I."/>
            <person name="Brannstrom I.O."/>
            <person name="Guillou S."/>
            <person name="Cros-Aarteil S."/>
            <person name="Calhoun S."/>
            <person name="Haridas S."/>
            <person name="Kuo A."/>
            <person name="Mondo S."/>
            <person name="Pangilinan J."/>
            <person name="Riley R."/>
            <person name="Labutti K."/>
            <person name="Andreopoulos B."/>
            <person name="Lipzen A."/>
            <person name="Chen C."/>
            <person name="Yanf M."/>
            <person name="Daum C."/>
            <person name="Ng V."/>
            <person name="Clum A."/>
            <person name="Steindorff A."/>
            <person name="Ohm R."/>
            <person name="Martin F."/>
            <person name="Silar P."/>
            <person name="Natvig D."/>
            <person name="Lalanne C."/>
            <person name="Gautier V."/>
            <person name="Ament-Velasquez S.L."/>
            <person name="Kruys A."/>
            <person name="Hutchinson M.I."/>
            <person name="Powell A.J."/>
            <person name="Barry K."/>
            <person name="Miller A.N."/>
            <person name="Grigoriev I.V."/>
            <person name="Debuchy R."/>
            <person name="Gladieux P."/>
            <person name="Thoren M.H."/>
            <person name="Johannesson H."/>
        </authorList>
    </citation>
    <scope>NUCLEOTIDE SEQUENCE</scope>
    <source>
        <strain evidence="3">PSN4</strain>
    </source>
</reference>
<gene>
    <name evidence="3" type="ORF">QBC47DRAFT_356454</name>
</gene>
<dbReference type="EMBL" id="MU839827">
    <property type="protein sequence ID" value="KAK1761370.1"/>
    <property type="molecule type" value="Genomic_DNA"/>
</dbReference>
<dbReference type="AlphaFoldDB" id="A0AAJ0FHS1"/>
<name>A0AAJ0FHS1_9PEZI</name>
<evidence type="ECO:0000256" key="2">
    <source>
        <dbReference type="SAM" id="Phobius"/>
    </source>
</evidence>
<feature type="region of interest" description="Disordered" evidence="1">
    <location>
        <begin position="729"/>
        <end position="751"/>
    </location>
</feature>